<dbReference type="Proteomes" id="UP000185696">
    <property type="component" value="Unassembled WGS sequence"/>
</dbReference>
<evidence type="ECO:0000256" key="1">
    <source>
        <dbReference type="SAM" id="MobiDB-lite"/>
    </source>
</evidence>
<keyword evidence="3" id="KW-1185">Reference proteome</keyword>
<feature type="compositionally biased region" description="Basic and acidic residues" evidence="1">
    <location>
        <begin position="414"/>
        <end position="429"/>
    </location>
</feature>
<feature type="region of interest" description="Disordered" evidence="1">
    <location>
        <begin position="403"/>
        <end position="429"/>
    </location>
</feature>
<accession>A0A7Z0WK31</accession>
<protein>
    <submittedName>
        <fullName evidence="2">Uncharacterized protein</fullName>
    </submittedName>
</protein>
<sequence length="429" mass="46280">MGLGAVAVGGVVGGALVLGGAAWLAARGVQAGALVAVRSVGAIGGGLSRVGDRAEQRAAQWAVDNAELAAWEDAARRVVEVNARIEVLAAHAPEITASLPAVLDPCSQTPAELIAWCATANATIAGVERNLADRASSATVSVLRHTVDLDRPVTSAEAFARYHQALADDAPVREIPEQVGVDVARVLGRLSPTATDADRAAVLAAASQVTVPRPDVDHHTLLDQLRLSVQRANEHAGTIREDAIHAATMLAALPAEPADAERTRLRHDLAEVLAARREFDEALRTRSQRAADQVRGELEQRYVLAAVVDSLDELGYRIDEEYATSGERVRLVREDWPEHAVQLVVERDQVRDAVIRRSARTGTDARREDFEHEQQWCTDKETLVSVLDRHGLAMDRTELAAPGERHLPVVAAADDDRRSTQDTKTSRER</sequence>
<dbReference type="AlphaFoldDB" id="A0A7Z0WK31"/>
<evidence type="ECO:0000313" key="3">
    <source>
        <dbReference type="Proteomes" id="UP000185696"/>
    </source>
</evidence>
<reference evidence="2 3" key="1">
    <citation type="submission" date="2016-12" db="EMBL/GenBank/DDBJ databases">
        <title>The draft genome sequence of Actinophytocola xinjiangensis.</title>
        <authorList>
            <person name="Wang W."/>
            <person name="Yuan L."/>
        </authorList>
    </citation>
    <scope>NUCLEOTIDE SEQUENCE [LARGE SCALE GENOMIC DNA]</scope>
    <source>
        <strain evidence="2 3">CGMCC 4.4663</strain>
    </source>
</reference>
<name>A0A7Z0WK31_9PSEU</name>
<evidence type="ECO:0000313" key="2">
    <source>
        <dbReference type="EMBL" id="OLF09155.1"/>
    </source>
</evidence>
<gene>
    <name evidence="2" type="ORF">BLA60_21530</name>
</gene>
<organism evidence="2 3">
    <name type="scientific">Actinophytocola xinjiangensis</name>
    <dbReference type="NCBI Taxonomy" id="485602"/>
    <lineage>
        <taxon>Bacteria</taxon>
        <taxon>Bacillati</taxon>
        <taxon>Actinomycetota</taxon>
        <taxon>Actinomycetes</taxon>
        <taxon>Pseudonocardiales</taxon>
        <taxon>Pseudonocardiaceae</taxon>
    </lineage>
</organism>
<proteinExistence type="predicted"/>
<dbReference type="EMBL" id="MSIF01000010">
    <property type="protein sequence ID" value="OLF09155.1"/>
    <property type="molecule type" value="Genomic_DNA"/>
</dbReference>
<comment type="caution">
    <text evidence="2">The sequence shown here is derived from an EMBL/GenBank/DDBJ whole genome shotgun (WGS) entry which is preliminary data.</text>
</comment>